<dbReference type="SUPFAM" id="SSF56399">
    <property type="entry name" value="ADP-ribosylation"/>
    <property type="match status" value="1"/>
</dbReference>
<accession>A0A815TFG4</accession>
<keyword evidence="2 3" id="KW-0802">TPR repeat</keyword>
<feature type="compositionally biased region" description="Basic residues" evidence="5">
    <location>
        <begin position="259"/>
        <end position="269"/>
    </location>
</feature>
<dbReference type="PANTHER" id="PTHR45641">
    <property type="entry name" value="TETRATRICOPEPTIDE REPEAT PROTEIN (AFU_ORTHOLOGUE AFUA_6G03870)"/>
    <property type="match status" value="1"/>
</dbReference>
<feature type="compositionally biased region" description="Polar residues" evidence="5">
    <location>
        <begin position="279"/>
        <end position="290"/>
    </location>
</feature>
<dbReference type="Pfam" id="PF15257">
    <property type="entry name" value="DUF4590"/>
    <property type="match status" value="1"/>
</dbReference>
<keyword evidence="4" id="KW-0175">Coiled coil</keyword>
<dbReference type="Proteomes" id="UP000663828">
    <property type="component" value="Unassembled WGS sequence"/>
</dbReference>
<protein>
    <recommendedName>
        <fullName evidence="6">DUF4590 domain-containing protein</fullName>
    </recommendedName>
</protein>
<feature type="repeat" description="TPR" evidence="3">
    <location>
        <begin position="787"/>
        <end position="820"/>
    </location>
</feature>
<dbReference type="Gene3D" id="1.25.40.10">
    <property type="entry name" value="Tetratricopeptide repeat domain"/>
    <property type="match status" value="2"/>
</dbReference>
<dbReference type="InterPro" id="IPR019734">
    <property type="entry name" value="TPR_rpt"/>
</dbReference>
<dbReference type="PANTHER" id="PTHR45641:SF19">
    <property type="entry name" value="NEPHROCYSTIN-3"/>
    <property type="match status" value="1"/>
</dbReference>
<name>A0A815TFG4_ADIRI</name>
<evidence type="ECO:0000259" key="6">
    <source>
        <dbReference type="Pfam" id="PF15257"/>
    </source>
</evidence>
<dbReference type="SMART" id="SM00028">
    <property type="entry name" value="TPR"/>
    <property type="match status" value="4"/>
</dbReference>
<feature type="coiled-coil region" evidence="4">
    <location>
        <begin position="920"/>
        <end position="950"/>
    </location>
</feature>
<reference evidence="7" key="1">
    <citation type="submission" date="2021-02" db="EMBL/GenBank/DDBJ databases">
        <authorList>
            <person name="Nowell W R."/>
        </authorList>
    </citation>
    <scope>NUCLEOTIDE SEQUENCE</scope>
</reference>
<dbReference type="PROSITE" id="PS50005">
    <property type="entry name" value="TPR"/>
    <property type="match status" value="1"/>
</dbReference>
<evidence type="ECO:0000256" key="2">
    <source>
        <dbReference type="ARBA" id="ARBA00022803"/>
    </source>
</evidence>
<keyword evidence="8" id="KW-1185">Reference proteome</keyword>
<evidence type="ECO:0000256" key="1">
    <source>
        <dbReference type="ARBA" id="ARBA00022737"/>
    </source>
</evidence>
<dbReference type="SUPFAM" id="SSF48452">
    <property type="entry name" value="TPR-like"/>
    <property type="match status" value="1"/>
</dbReference>
<dbReference type="Pfam" id="PF13424">
    <property type="entry name" value="TPR_12"/>
    <property type="match status" value="2"/>
</dbReference>
<sequence>MRQWLSPRLISSPFPQSHVSTTNWTTPRIRPTLTSQSREPRTYIRTANATGGRPLRSAIERAPLLNHDTVNEQREVHSARINQNRFEPEQQSTQIKSSNELLEERFACEITMSYVSTTGTDTSTRDEITVIQRYDSNTETSLVYRGYLKSADKFSFKSQRRLMSSFSLAFYVEGNLDNTISECCEFKCMPTGTNVDVHQRRFRFERIKNARACEKCRKVNADQLLQNNEKNTLLAHRNKKPSQHFIQPTTSSTSSDKQQKHKKTSKANKVKSQEKEVPPTSQTETATVKTDVQESEQPPEEKPGDGAQETSDQTINTVDVQQLLQYLAGMGLTQSQSSRRTRHPKSVENFCYILENNLPISNEEQQFLRGLINLGFTFDDVNSQECIDLLKKIIHEKVVLIISKASMEHLAEKIQEEPLLSAIYVIDSSPATTFESKFYRGSFLDITRCCQQMKNDLEVISHDLTDINSIDSNFTGMSTVNLVQALKDILLDPDERTNLKMEMLEFCRQEYAENVVQLKFIDEFEKNFQPHDAVQWYLRSDVFLHKMLTRAWRVLDPDILFKLRYFLQHLHQQIKSTVDTNPLTLYRTLRIQENNSIKLKTNQGGLCSFNEFVLLDKTPSTSQPSPMNKNSTIVHFEILLGKGVSFSNKSNEILLTMGTMFRIDKVESIDEQTFNVKLTSNDDILKAGLLMTKDLRQAVRGQFPSVRMLKLMKQKDLVGYMEYFYAIIIEDSQAMQDEATLLTLGSILHALGSYYYERRLYDEAMKNLKNSLEIYLRVLPKDHITLTPTYNNIGSIYHKKGEDEKALEYHQRAYEIQKNSPNPDMDSVGTYAGNISSILIKLHRHLEAIPYLEIELKIKKKLHSNPNSPDIAVKYHNLAGAQYRAEQYADALKNYQNCLEIELKCHSPENPTVAVTYHNMATALEELGRLQEAKEAVEEAIRRLLLTKKEDDEDLQMQRTYLERLKQKIWMKSLFSSN</sequence>
<dbReference type="InterPro" id="IPR048257">
    <property type="entry name" value="DUF4590"/>
</dbReference>
<dbReference type="InterPro" id="IPR011990">
    <property type="entry name" value="TPR-like_helical_dom_sf"/>
</dbReference>
<evidence type="ECO:0000256" key="4">
    <source>
        <dbReference type="SAM" id="Coils"/>
    </source>
</evidence>
<dbReference type="AlphaFoldDB" id="A0A815TFG4"/>
<feature type="domain" description="DUF4590" evidence="6">
    <location>
        <begin position="121"/>
        <end position="220"/>
    </location>
</feature>
<evidence type="ECO:0000256" key="5">
    <source>
        <dbReference type="SAM" id="MobiDB-lite"/>
    </source>
</evidence>
<gene>
    <name evidence="7" type="ORF">XAT740_LOCUS39727</name>
</gene>
<proteinExistence type="predicted"/>
<keyword evidence="1" id="KW-0677">Repeat</keyword>
<dbReference type="EMBL" id="CAJNOR010004438">
    <property type="protein sequence ID" value="CAF1502294.1"/>
    <property type="molecule type" value="Genomic_DNA"/>
</dbReference>
<organism evidence="7 8">
    <name type="scientific">Adineta ricciae</name>
    <name type="common">Rotifer</name>
    <dbReference type="NCBI Taxonomy" id="249248"/>
    <lineage>
        <taxon>Eukaryota</taxon>
        <taxon>Metazoa</taxon>
        <taxon>Spiralia</taxon>
        <taxon>Gnathifera</taxon>
        <taxon>Rotifera</taxon>
        <taxon>Eurotatoria</taxon>
        <taxon>Bdelloidea</taxon>
        <taxon>Adinetida</taxon>
        <taxon>Adinetidae</taxon>
        <taxon>Adineta</taxon>
    </lineage>
</organism>
<comment type="caution">
    <text evidence="7">The sequence shown here is derived from an EMBL/GenBank/DDBJ whole genome shotgun (WGS) entry which is preliminary data.</text>
</comment>
<evidence type="ECO:0000313" key="7">
    <source>
        <dbReference type="EMBL" id="CAF1502294.1"/>
    </source>
</evidence>
<feature type="region of interest" description="Disordered" evidence="5">
    <location>
        <begin position="236"/>
        <end position="313"/>
    </location>
</feature>
<evidence type="ECO:0000313" key="8">
    <source>
        <dbReference type="Proteomes" id="UP000663828"/>
    </source>
</evidence>
<evidence type="ECO:0000256" key="3">
    <source>
        <dbReference type="PROSITE-ProRule" id="PRU00339"/>
    </source>
</evidence>